<evidence type="ECO:0000313" key="8">
    <source>
        <dbReference type="EMBL" id="CAF0822479.1"/>
    </source>
</evidence>
<comment type="caution">
    <text evidence="8">The sequence shown here is derived from an EMBL/GenBank/DDBJ whole genome shotgun (WGS) entry which is preliminary data.</text>
</comment>
<dbReference type="AlphaFoldDB" id="A0A813UEV6"/>
<feature type="region of interest" description="Disordered" evidence="7">
    <location>
        <begin position="1"/>
        <end position="33"/>
    </location>
</feature>
<evidence type="ECO:0000256" key="1">
    <source>
        <dbReference type="ARBA" id="ARBA00004273"/>
    </source>
</evidence>
<dbReference type="InterPro" id="IPR000648">
    <property type="entry name" value="Oxysterol-bd"/>
</dbReference>
<reference evidence="8" key="1">
    <citation type="submission" date="2021-02" db="EMBL/GenBank/DDBJ databases">
        <authorList>
            <person name="Nowell W R."/>
        </authorList>
    </citation>
    <scope>NUCLEOTIDE SEQUENCE</scope>
</reference>
<dbReference type="SUPFAM" id="SSF81415">
    <property type="entry name" value="Mitochondrial cytochrome c oxidase subunit VIc"/>
    <property type="match status" value="1"/>
</dbReference>
<evidence type="ECO:0000256" key="7">
    <source>
        <dbReference type="SAM" id="MobiDB-lite"/>
    </source>
</evidence>
<sequence>MSSKSDAVTSTKPSSAKVSSSSSTTRPSLKNLTRARVPRAGMIGCGIAVVSAVAWKVLISDRHKNEMAAFYKTYDPERDYARMKAAGVFKSLEGRERPEWLSEYESELDSAIESIRSTTKIASFYAECPAKHIQIDGCLWTRSKFLGLSVGVHMIGDAIITLLDHDEQYVITFPSAFGRSILGVPWFEMGGKITITCEKTGYIANIDFLQKPFLNGKKHQITGILYGPDKKEFCRIDGEWNGIMNAKYSDTKISEVFFDTKATPVIKKIVRPIIDQDTNESRRMWKDVTYYLKSKQLDKATGAKSFLEHRQRTEAKERHENSLKWETKVNDKFIYY</sequence>
<comment type="subcellular location">
    <subcellularLocation>
        <location evidence="1">Mitochondrion inner membrane</location>
    </subcellularLocation>
</comment>
<evidence type="ECO:0000313" key="9">
    <source>
        <dbReference type="Proteomes" id="UP000663860"/>
    </source>
</evidence>
<dbReference type="InterPro" id="IPR037239">
    <property type="entry name" value="OSBP_sf"/>
</dbReference>
<dbReference type="Gene3D" id="6.10.140.1150">
    <property type="match status" value="1"/>
</dbReference>
<dbReference type="InterPro" id="IPR034884">
    <property type="entry name" value="Cytochrome_c_oxidase_VIc/VIIs"/>
</dbReference>
<dbReference type="GO" id="GO:0005794">
    <property type="term" value="C:Golgi apparatus"/>
    <property type="evidence" value="ECO:0007669"/>
    <property type="project" value="TreeGrafter"/>
</dbReference>
<keyword evidence="3" id="KW-0999">Mitochondrion inner membrane</keyword>
<dbReference type="GO" id="GO:0005829">
    <property type="term" value="C:cytosol"/>
    <property type="evidence" value="ECO:0007669"/>
    <property type="project" value="TreeGrafter"/>
</dbReference>
<evidence type="ECO:0000256" key="5">
    <source>
        <dbReference type="ARBA" id="ARBA00023128"/>
    </source>
</evidence>
<dbReference type="Pfam" id="PF01237">
    <property type="entry name" value="Oxysterol_BP"/>
    <property type="match status" value="1"/>
</dbReference>
<evidence type="ECO:0000256" key="6">
    <source>
        <dbReference type="ARBA" id="ARBA00023136"/>
    </source>
</evidence>
<dbReference type="PANTHER" id="PTHR10972:SF200">
    <property type="entry name" value="OXYSTEROL-BINDING PROTEIN-RELATED PROTEIN 9"/>
    <property type="match status" value="1"/>
</dbReference>
<protein>
    <submittedName>
        <fullName evidence="8">Uncharacterized protein</fullName>
    </submittedName>
</protein>
<accession>A0A813UEV6</accession>
<dbReference type="Gene3D" id="4.10.93.10">
    <property type="entry name" value="Mitochondrial cytochrome c oxidase subunit VIc/VIIs"/>
    <property type="match status" value="1"/>
</dbReference>
<dbReference type="Gene3D" id="2.40.160.120">
    <property type="match status" value="1"/>
</dbReference>
<dbReference type="PANTHER" id="PTHR10972">
    <property type="entry name" value="OXYSTEROL-BINDING PROTEIN-RELATED"/>
    <property type="match status" value="1"/>
</dbReference>
<dbReference type="InterPro" id="IPR037169">
    <property type="entry name" value="Cytochrome_c_oxidase_VIc_sf"/>
</dbReference>
<evidence type="ECO:0000256" key="3">
    <source>
        <dbReference type="ARBA" id="ARBA00022792"/>
    </source>
</evidence>
<organism evidence="8 9">
    <name type="scientific">Adineta steineri</name>
    <dbReference type="NCBI Taxonomy" id="433720"/>
    <lineage>
        <taxon>Eukaryota</taxon>
        <taxon>Metazoa</taxon>
        <taxon>Spiralia</taxon>
        <taxon>Gnathifera</taxon>
        <taxon>Rotifera</taxon>
        <taxon>Eurotatoria</taxon>
        <taxon>Bdelloidea</taxon>
        <taxon>Adinetida</taxon>
        <taxon>Adinetidae</taxon>
        <taxon>Adineta</taxon>
    </lineage>
</organism>
<dbReference type="GO" id="GO:0032934">
    <property type="term" value="F:sterol binding"/>
    <property type="evidence" value="ECO:0007669"/>
    <property type="project" value="TreeGrafter"/>
</dbReference>
<dbReference type="Pfam" id="PF02937">
    <property type="entry name" value="COX6C"/>
    <property type="match status" value="1"/>
</dbReference>
<evidence type="ECO:0000256" key="2">
    <source>
        <dbReference type="ARBA" id="ARBA00022692"/>
    </source>
</evidence>
<dbReference type="SUPFAM" id="SSF144000">
    <property type="entry name" value="Oxysterol-binding protein-like"/>
    <property type="match status" value="1"/>
</dbReference>
<dbReference type="GO" id="GO:0005743">
    <property type="term" value="C:mitochondrial inner membrane"/>
    <property type="evidence" value="ECO:0007669"/>
    <property type="project" value="UniProtKB-SubCell"/>
</dbReference>
<keyword evidence="6" id="KW-0472">Membrane</keyword>
<dbReference type="EMBL" id="CAJNOE010000054">
    <property type="protein sequence ID" value="CAF0822479.1"/>
    <property type="molecule type" value="Genomic_DNA"/>
</dbReference>
<name>A0A813UEV6_9BILA</name>
<keyword evidence="2" id="KW-0812">Transmembrane</keyword>
<proteinExistence type="predicted"/>
<keyword evidence="4" id="KW-1133">Transmembrane helix</keyword>
<keyword evidence="5" id="KW-0496">Mitochondrion</keyword>
<evidence type="ECO:0000256" key="4">
    <source>
        <dbReference type="ARBA" id="ARBA00022989"/>
    </source>
</evidence>
<dbReference type="Proteomes" id="UP000663860">
    <property type="component" value="Unassembled WGS sequence"/>
</dbReference>
<gene>
    <name evidence="8" type="ORF">IZO911_LOCUS8075</name>
</gene>
<feature type="compositionally biased region" description="Low complexity" evidence="7">
    <location>
        <begin position="8"/>
        <end position="28"/>
    </location>
</feature>